<keyword evidence="4 5" id="KW-0238">DNA-binding</keyword>
<evidence type="ECO:0000256" key="1">
    <source>
        <dbReference type="ARBA" id="ARBA00022723"/>
    </source>
</evidence>
<dbReference type="PROSITE" id="PS50950">
    <property type="entry name" value="ZF_THAP"/>
    <property type="match status" value="1"/>
</dbReference>
<sequence length="173" mass="20029">MPGTACYYFNCNKKKSDFPFLRMFRIPVKDTQQTKQWIINCGRINLFIMEPKQVHSKYICEHHFAVESFMDPQHRHRLMPHAIPLHYSDSVSSARKSASAKPLLKVRTPTKVYQKKDSSFLSTPPHCSSPEGGSSNNIEEDMQSVRTSCKRPLTYEDIPKEKKLKTHLDTQTN</sequence>
<name>A0A1Y1KDZ1_PHOPY</name>
<dbReference type="GO" id="GO:0008270">
    <property type="term" value="F:zinc ion binding"/>
    <property type="evidence" value="ECO:0007669"/>
    <property type="project" value="UniProtKB-KW"/>
</dbReference>
<feature type="region of interest" description="Disordered" evidence="6">
    <location>
        <begin position="115"/>
        <end position="173"/>
    </location>
</feature>
<dbReference type="SUPFAM" id="SSF57716">
    <property type="entry name" value="Glucocorticoid receptor-like (DNA-binding domain)"/>
    <property type="match status" value="1"/>
</dbReference>
<evidence type="ECO:0000256" key="4">
    <source>
        <dbReference type="ARBA" id="ARBA00023125"/>
    </source>
</evidence>
<organism evidence="8">
    <name type="scientific">Photinus pyralis</name>
    <name type="common">Common eastern firefly</name>
    <name type="synonym">Lampyris pyralis</name>
    <dbReference type="NCBI Taxonomy" id="7054"/>
    <lineage>
        <taxon>Eukaryota</taxon>
        <taxon>Metazoa</taxon>
        <taxon>Ecdysozoa</taxon>
        <taxon>Arthropoda</taxon>
        <taxon>Hexapoda</taxon>
        <taxon>Insecta</taxon>
        <taxon>Pterygota</taxon>
        <taxon>Neoptera</taxon>
        <taxon>Endopterygota</taxon>
        <taxon>Coleoptera</taxon>
        <taxon>Polyphaga</taxon>
        <taxon>Elateriformia</taxon>
        <taxon>Elateroidea</taxon>
        <taxon>Lampyridae</taxon>
        <taxon>Lampyrinae</taxon>
        <taxon>Photinus</taxon>
    </lineage>
</organism>
<dbReference type="SMART" id="SM00692">
    <property type="entry name" value="DM3"/>
    <property type="match status" value="1"/>
</dbReference>
<dbReference type="EMBL" id="GEZM01087872">
    <property type="protein sequence ID" value="JAV58430.1"/>
    <property type="molecule type" value="Transcribed_RNA"/>
</dbReference>
<dbReference type="SMART" id="SM00980">
    <property type="entry name" value="THAP"/>
    <property type="match status" value="1"/>
</dbReference>
<dbReference type="Pfam" id="PF05485">
    <property type="entry name" value="THAP"/>
    <property type="match status" value="1"/>
</dbReference>
<evidence type="ECO:0000313" key="8">
    <source>
        <dbReference type="EMBL" id="JAV58430.1"/>
    </source>
</evidence>
<dbReference type="AlphaFoldDB" id="A0A1Y1KDZ1"/>
<proteinExistence type="predicted"/>
<keyword evidence="1" id="KW-0479">Metal-binding</keyword>
<reference evidence="8" key="1">
    <citation type="journal article" date="2016" name="Sci. Rep.">
        <title>Molecular characterization of firefly nuptial gifts: a multi-omics approach sheds light on postcopulatory sexual selection.</title>
        <authorList>
            <person name="Al-Wathiqui N."/>
            <person name="Fallon T.R."/>
            <person name="South A."/>
            <person name="Weng J.K."/>
            <person name="Lewis S.M."/>
        </authorList>
    </citation>
    <scope>NUCLEOTIDE SEQUENCE</scope>
</reference>
<keyword evidence="2 5" id="KW-0863">Zinc-finger</keyword>
<evidence type="ECO:0000259" key="7">
    <source>
        <dbReference type="PROSITE" id="PS50950"/>
    </source>
</evidence>
<evidence type="ECO:0000256" key="5">
    <source>
        <dbReference type="PROSITE-ProRule" id="PRU00309"/>
    </source>
</evidence>
<keyword evidence="3" id="KW-0862">Zinc</keyword>
<dbReference type="GO" id="GO:0003677">
    <property type="term" value="F:DNA binding"/>
    <property type="evidence" value="ECO:0007669"/>
    <property type="project" value="UniProtKB-UniRule"/>
</dbReference>
<dbReference type="InterPro" id="IPR006612">
    <property type="entry name" value="THAP_Znf"/>
</dbReference>
<evidence type="ECO:0000256" key="2">
    <source>
        <dbReference type="ARBA" id="ARBA00022771"/>
    </source>
</evidence>
<protein>
    <recommendedName>
        <fullName evidence="7">THAP-type domain-containing protein</fullName>
    </recommendedName>
</protein>
<evidence type="ECO:0000256" key="3">
    <source>
        <dbReference type="ARBA" id="ARBA00022833"/>
    </source>
</evidence>
<feature type="compositionally biased region" description="Polar residues" evidence="6">
    <location>
        <begin position="119"/>
        <end position="137"/>
    </location>
</feature>
<dbReference type="EMBL" id="GEZM01087871">
    <property type="protein sequence ID" value="JAV58432.1"/>
    <property type="molecule type" value="Transcribed_RNA"/>
</dbReference>
<evidence type="ECO:0000256" key="6">
    <source>
        <dbReference type="SAM" id="MobiDB-lite"/>
    </source>
</evidence>
<accession>A0A1Y1KDZ1</accession>
<feature type="domain" description="THAP-type" evidence="7">
    <location>
        <begin position="1"/>
        <end position="87"/>
    </location>
</feature>